<evidence type="ECO:0000259" key="1">
    <source>
        <dbReference type="Pfam" id="PF08241"/>
    </source>
</evidence>
<feature type="domain" description="Methyltransferase type 11" evidence="1">
    <location>
        <begin position="94"/>
        <end position="141"/>
    </location>
</feature>
<evidence type="ECO:0000313" key="2">
    <source>
        <dbReference type="EMBL" id="MBF5053626.1"/>
    </source>
</evidence>
<keyword evidence="3" id="KW-1185">Reference proteome</keyword>
<name>A0ABS0AHL2_9GAMM</name>
<dbReference type="InterPro" id="IPR013216">
    <property type="entry name" value="Methyltransf_11"/>
</dbReference>
<dbReference type="InterPro" id="IPR029063">
    <property type="entry name" value="SAM-dependent_MTases_sf"/>
</dbReference>
<dbReference type="GeneID" id="99766842"/>
<dbReference type="SUPFAM" id="SSF53335">
    <property type="entry name" value="S-adenosyl-L-methionine-dependent methyltransferases"/>
    <property type="match status" value="1"/>
</dbReference>
<protein>
    <recommendedName>
        <fullName evidence="1">Methyltransferase type 11 domain-containing protein</fullName>
    </recommendedName>
</protein>
<accession>A0ABS0AHL2</accession>
<dbReference type="EMBL" id="ARXR01000019">
    <property type="protein sequence ID" value="MBF5053626.1"/>
    <property type="molecule type" value="Genomic_DNA"/>
</dbReference>
<dbReference type="Proteomes" id="UP000644441">
    <property type="component" value="Unassembled WGS sequence"/>
</dbReference>
<gene>
    <name evidence="2" type="ORF">ISO4_02228</name>
</gene>
<comment type="caution">
    <text evidence="2">The sequence shown here is derived from an EMBL/GenBank/DDBJ whole genome shotgun (WGS) entry which is preliminary data.</text>
</comment>
<dbReference type="Pfam" id="PF08241">
    <property type="entry name" value="Methyltransf_11"/>
    <property type="match status" value="1"/>
</dbReference>
<sequence>MQLPPLSRSPFRRQPADMLERFNEWQDTQAGQAVLEAERAIVAEWTPRLVGQRAVEVSGGRCQDMLRDIRLPWRCSVTPMPVEGGRQATSRVALEACPQSLPIAKNSVDVVLLHHCLEFHDAPHQVLREAARCVAPGGVLAVVGFHPLSIMGLARWFRRGGQRPGWNGRYFRPYRVSDWLNVLGFEVEGVASGFYNLPVGDRGRARLRWLDWLGRRFWWRNGGVYLLVARKRAAMMRPLPATAGFSRQQGPTVVSVPVARWRQQRNTE</sequence>
<organism evidence="2 3">
    <name type="scientific">Alloalcanivorax venustensis ISO4</name>
    <dbReference type="NCBI Taxonomy" id="1177184"/>
    <lineage>
        <taxon>Bacteria</taxon>
        <taxon>Pseudomonadati</taxon>
        <taxon>Pseudomonadota</taxon>
        <taxon>Gammaproteobacteria</taxon>
        <taxon>Oceanospirillales</taxon>
        <taxon>Alcanivoracaceae</taxon>
        <taxon>Alloalcanivorax</taxon>
    </lineage>
</organism>
<dbReference type="CDD" id="cd02440">
    <property type="entry name" value="AdoMet_MTases"/>
    <property type="match status" value="1"/>
</dbReference>
<reference evidence="2 3" key="1">
    <citation type="submission" date="2012-09" db="EMBL/GenBank/DDBJ databases">
        <title>Genome Sequence of alkane-degrading Bacterium Alcanivorax venustensis ISO4.</title>
        <authorList>
            <person name="Lai Q."/>
            <person name="Shao Z."/>
        </authorList>
    </citation>
    <scope>NUCLEOTIDE SEQUENCE [LARGE SCALE GENOMIC DNA]</scope>
    <source>
        <strain evidence="2 3">ISO4</strain>
    </source>
</reference>
<proteinExistence type="predicted"/>
<dbReference type="RefSeq" id="WP_142949880.1">
    <property type="nucleotide sequence ID" value="NZ_ARXR01000019.1"/>
</dbReference>
<dbReference type="Gene3D" id="3.40.50.150">
    <property type="entry name" value="Vaccinia Virus protein VP39"/>
    <property type="match status" value="1"/>
</dbReference>
<evidence type="ECO:0000313" key="3">
    <source>
        <dbReference type="Proteomes" id="UP000644441"/>
    </source>
</evidence>